<dbReference type="PANTHER" id="PTHR31218">
    <property type="entry name" value="WAT1-RELATED PROTEIN"/>
    <property type="match status" value="1"/>
</dbReference>
<feature type="domain" description="EamA" evidence="8">
    <location>
        <begin position="193"/>
        <end position="331"/>
    </location>
</feature>
<dbReference type="EMBL" id="CM001751">
    <property type="protein sequence ID" value="KJB77830.1"/>
    <property type="molecule type" value="Genomic_DNA"/>
</dbReference>
<dbReference type="InterPro" id="IPR000620">
    <property type="entry name" value="EamA_dom"/>
</dbReference>
<evidence type="ECO:0000313" key="9">
    <source>
        <dbReference type="EMBL" id="KJB77830.1"/>
    </source>
</evidence>
<feature type="transmembrane region" description="Helical" evidence="6">
    <location>
        <begin position="75"/>
        <end position="95"/>
    </location>
</feature>
<feature type="transmembrane region" description="Helical" evidence="6">
    <location>
        <begin position="259"/>
        <end position="280"/>
    </location>
</feature>
<evidence type="ECO:0000256" key="5">
    <source>
        <dbReference type="ARBA" id="ARBA00023136"/>
    </source>
</evidence>
<comment type="subcellular location">
    <subcellularLocation>
        <location evidence="1 6">Membrane</location>
        <topology evidence="1 6">Multi-pass membrane protein</topology>
    </subcellularLocation>
</comment>
<dbReference type="Proteomes" id="UP000032304">
    <property type="component" value="Chromosome 12"/>
</dbReference>
<dbReference type="Gramene" id="KJB77830">
    <property type="protein sequence ID" value="KJB77830"/>
    <property type="gene ID" value="B456_012G159700"/>
</dbReference>
<comment type="similarity">
    <text evidence="2 6">Belongs to the drug/metabolite transporter (DMT) superfamily. Plant drug/metabolite exporter (P-DME) (TC 2.A.7.4) family.</text>
</comment>
<dbReference type="eggNOG" id="ENOG502QR4Y">
    <property type="taxonomic scope" value="Eukaryota"/>
</dbReference>
<feature type="transmembrane region" description="Helical" evidence="6">
    <location>
        <begin position="191"/>
        <end position="209"/>
    </location>
</feature>
<feature type="transmembrane region" description="Helical" evidence="6">
    <location>
        <begin position="136"/>
        <end position="156"/>
    </location>
</feature>
<feature type="region of interest" description="Disordered" evidence="7">
    <location>
        <begin position="346"/>
        <end position="386"/>
    </location>
</feature>
<keyword evidence="4 6" id="KW-1133">Transmembrane helix</keyword>
<keyword evidence="5 6" id="KW-0472">Membrane</keyword>
<organism evidence="9 10">
    <name type="scientific">Gossypium raimondii</name>
    <name type="common">Peruvian cotton</name>
    <name type="synonym">Gossypium klotzschianum subsp. raimondii</name>
    <dbReference type="NCBI Taxonomy" id="29730"/>
    <lineage>
        <taxon>Eukaryota</taxon>
        <taxon>Viridiplantae</taxon>
        <taxon>Streptophyta</taxon>
        <taxon>Embryophyta</taxon>
        <taxon>Tracheophyta</taxon>
        <taxon>Spermatophyta</taxon>
        <taxon>Magnoliopsida</taxon>
        <taxon>eudicotyledons</taxon>
        <taxon>Gunneridae</taxon>
        <taxon>Pentapetalae</taxon>
        <taxon>rosids</taxon>
        <taxon>malvids</taxon>
        <taxon>Malvales</taxon>
        <taxon>Malvaceae</taxon>
        <taxon>Malvoideae</taxon>
        <taxon>Gossypium</taxon>
    </lineage>
</organism>
<dbReference type="InterPro" id="IPR037185">
    <property type="entry name" value="EmrE-like"/>
</dbReference>
<name>A0A0D2VZY2_GOSRA</name>
<feature type="transmembrane region" description="Helical" evidence="6">
    <location>
        <begin position="287"/>
        <end position="308"/>
    </location>
</feature>
<evidence type="ECO:0000256" key="2">
    <source>
        <dbReference type="ARBA" id="ARBA00007635"/>
    </source>
</evidence>
<feature type="transmembrane region" description="Helical" evidence="6">
    <location>
        <begin position="221"/>
        <end position="239"/>
    </location>
</feature>
<feature type="transmembrane region" description="Helical" evidence="6">
    <location>
        <begin position="314"/>
        <end position="333"/>
    </location>
</feature>
<reference evidence="9 10" key="1">
    <citation type="journal article" date="2012" name="Nature">
        <title>Repeated polyploidization of Gossypium genomes and the evolution of spinnable cotton fibres.</title>
        <authorList>
            <person name="Paterson A.H."/>
            <person name="Wendel J.F."/>
            <person name="Gundlach H."/>
            <person name="Guo H."/>
            <person name="Jenkins J."/>
            <person name="Jin D."/>
            <person name="Llewellyn D."/>
            <person name="Showmaker K.C."/>
            <person name="Shu S."/>
            <person name="Udall J."/>
            <person name="Yoo M.J."/>
            <person name="Byers R."/>
            <person name="Chen W."/>
            <person name="Doron-Faigenboim A."/>
            <person name="Duke M.V."/>
            <person name="Gong L."/>
            <person name="Grimwood J."/>
            <person name="Grover C."/>
            <person name="Grupp K."/>
            <person name="Hu G."/>
            <person name="Lee T.H."/>
            <person name="Li J."/>
            <person name="Lin L."/>
            <person name="Liu T."/>
            <person name="Marler B.S."/>
            <person name="Page J.T."/>
            <person name="Roberts A.W."/>
            <person name="Romanel E."/>
            <person name="Sanders W.S."/>
            <person name="Szadkowski E."/>
            <person name="Tan X."/>
            <person name="Tang H."/>
            <person name="Xu C."/>
            <person name="Wang J."/>
            <person name="Wang Z."/>
            <person name="Zhang D."/>
            <person name="Zhang L."/>
            <person name="Ashrafi H."/>
            <person name="Bedon F."/>
            <person name="Bowers J.E."/>
            <person name="Brubaker C.L."/>
            <person name="Chee P.W."/>
            <person name="Das S."/>
            <person name="Gingle A.R."/>
            <person name="Haigler C.H."/>
            <person name="Harker D."/>
            <person name="Hoffmann L.V."/>
            <person name="Hovav R."/>
            <person name="Jones D.C."/>
            <person name="Lemke C."/>
            <person name="Mansoor S."/>
            <person name="ur Rahman M."/>
            <person name="Rainville L.N."/>
            <person name="Rambani A."/>
            <person name="Reddy U.K."/>
            <person name="Rong J.K."/>
            <person name="Saranga Y."/>
            <person name="Scheffler B.E."/>
            <person name="Scheffler J.A."/>
            <person name="Stelly D.M."/>
            <person name="Triplett B.A."/>
            <person name="Van Deynze A."/>
            <person name="Vaslin M.F."/>
            <person name="Waghmare V.N."/>
            <person name="Walford S.A."/>
            <person name="Wright R.J."/>
            <person name="Zaki E.A."/>
            <person name="Zhang T."/>
            <person name="Dennis E.S."/>
            <person name="Mayer K.F."/>
            <person name="Peterson D.G."/>
            <person name="Rokhsar D.S."/>
            <person name="Wang X."/>
            <person name="Schmutz J."/>
        </authorList>
    </citation>
    <scope>NUCLEOTIDE SEQUENCE [LARGE SCALE GENOMIC DNA]</scope>
</reference>
<dbReference type="Pfam" id="PF00892">
    <property type="entry name" value="EamA"/>
    <property type="match status" value="2"/>
</dbReference>
<evidence type="ECO:0000256" key="3">
    <source>
        <dbReference type="ARBA" id="ARBA00022692"/>
    </source>
</evidence>
<dbReference type="OMA" id="MFATVIM"/>
<evidence type="ECO:0000313" key="10">
    <source>
        <dbReference type="Proteomes" id="UP000032304"/>
    </source>
</evidence>
<dbReference type="SUPFAM" id="SSF103481">
    <property type="entry name" value="Multidrug resistance efflux transporter EmrE"/>
    <property type="match status" value="2"/>
</dbReference>
<evidence type="ECO:0000256" key="7">
    <source>
        <dbReference type="SAM" id="MobiDB-lite"/>
    </source>
</evidence>
<feature type="transmembrane region" description="Helical" evidence="6">
    <location>
        <begin position="101"/>
        <end position="124"/>
    </location>
</feature>
<dbReference type="GO" id="GO:0016020">
    <property type="term" value="C:membrane"/>
    <property type="evidence" value="ECO:0007669"/>
    <property type="project" value="UniProtKB-SubCell"/>
</dbReference>
<dbReference type="GO" id="GO:0022857">
    <property type="term" value="F:transmembrane transporter activity"/>
    <property type="evidence" value="ECO:0007669"/>
    <property type="project" value="InterPro"/>
</dbReference>
<sequence length="386" mass="42498">MGRIANIFHSIKPPLLMVLVQIIFAGVNVMYKLAADDGMSLRLIVVYRFMFATVIMVPLALIFERKSLKKINRKVLLQAFLCGLFGGSLGQNLYLQSLVHTSATFVAAMINLAPAFTFILAICFKMEKLAIRTNAGKAKVCGTLIGIGGAMVFTFYKGIDINIWSTNVNLLKHHHHQQVGPGPSYHGTGHFIIGAFFGLLSCISFSLWLINQAKMSVGFPYLYSSTALMCLMGSIQGALYAVCTVRDWNQWKLGWNVRLLAVVFVGIMGSALLVFLVSWAVRLKGPLYAAIFNPLGLVFVAIVGSLLLDEKLHLGSIIGGLMIVCGVYVVLWGKAKEMKQKTQLVPVPKVDEESNEIEEDKQSENKETDEEQEHEGTETPPVIILA</sequence>
<feature type="domain" description="EamA" evidence="8">
    <location>
        <begin position="15"/>
        <end position="153"/>
    </location>
</feature>
<keyword evidence="3 6" id="KW-0812">Transmembrane</keyword>
<proteinExistence type="inferred from homology"/>
<dbReference type="OrthoDB" id="1728340at2759"/>
<protein>
    <recommendedName>
        <fullName evidence="6">WAT1-related protein</fullName>
    </recommendedName>
</protein>
<gene>
    <name evidence="9" type="ORF">B456_012G159700</name>
</gene>
<dbReference type="AlphaFoldDB" id="A0A0D2VZY2"/>
<dbReference type="InterPro" id="IPR030184">
    <property type="entry name" value="WAT1-related"/>
</dbReference>
<keyword evidence="10" id="KW-1185">Reference proteome</keyword>
<evidence type="ECO:0000256" key="6">
    <source>
        <dbReference type="RuleBase" id="RU363077"/>
    </source>
</evidence>
<accession>A0A0D2VZY2</accession>
<evidence type="ECO:0000259" key="8">
    <source>
        <dbReference type="Pfam" id="PF00892"/>
    </source>
</evidence>
<feature type="transmembrane region" description="Helical" evidence="6">
    <location>
        <begin position="12"/>
        <end position="31"/>
    </location>
</feature>
<evidence type="ECO:0000256" key="1">
    <source>
        <dbReference type="ARBA" id="ARBA00004141"/>
    </source>
</evidence>
<feature type="transmembrane region" description="Helical" evidence="6">
    <location>
        <begin position="43"/>
        <end position="63"/>
    </location>
</feature>
<evidence type="ECO:0000256" key="4">
    <source>
        <dbReference type="ARBA" id="ARBA00022989"/>
    </source>
</evidence>
<dbReference type="Gene3D" id="1.10.3730.20">
    <property type="match status" value="1"/>
</dbReference>